<protein>
    <submittedName>
        <fullName evidence="2">Uncharacterized protein</fullName>
    </submittedName>
</protein>
<dbReference type="AlphaFoldDB" id="A0AAW1HV68"/>
<evidence type="ECO:0000313" key="3">
    <source>
        <dbReference type="Proteomes" id="UP001458880"/>
    </source>
</evidence>
<comment type="caution">
    <text evidence="2">The sequence shown here is derived from an EMBL/GenBank/DDBJ whole genome shotgun (WGS) entry which is preliminary data.</text>
</comment>
<feature type="compositionally biased region" description="Acidic residues" evidence="1">
    <location>
        <begin position="48"/>
        <end position="64"/>
    </location>
</feature>
<organism evidence="2 3">
    <name type="scientific">Popillia japonica</name>
    <name type="common">Japanese beetle</name>
    <dbReference type="NCBI Taxonomy" id="7064"/>
    <lineage>
        <taxon>Eukaryota</taxon>
        <taxon>Metazoa</taxon>
        <taxon>Ecdysozoa</taxon>
        <taxon>Arthropoda</taxon>
        <taxon>Hexapoda</taxon>
        <taxon>Insecta</taxon>
        <taxon>Pterygota</taxon>
        <taxon>Neoptera</taxon>
        <taxon>Endopterygota</taxon>
        <taxon>Coleoptera</taxon>
        <taxon>Polyphaga</taxon>
        <taxon>Scarabaeiformia</taxon>
        <taxon>Scarabaeidae</taxon>
        <taxon>Rutelinae</taxon>
        <taxon>Popillia</taxon>
    </lineage>
</organism>
<evidence type="ECO:0000313" key="2">
    <source>
        <dbReference type="EMBL" id="KAK9680249.1"/>
    </source>
</evidence>
<dbReference type="EMBL" id="JASPKY010000918">
    <property type="protein sequence ID" value="KAK9680249.1"/>
    <property type="molecule type" value="Genomic_DNA"/>
</dbReference>
<sequence>VAKDTPEFKDCDEENINEWLECDIDDPGYEVLTDYDIIAQIQAPDNGLIEENDEDSKEDAPEEK</sequence>
<feature type="region of interest" description="Disordered" evidence="1">
    <location>
        <begin position="43"/>
        <end position="64"/>
    </location>
</feature>
<dbReference type="Proteomes" id="UP001458880">
    <property type="component" value="Unassembled WGS sequence"/>
</dbReference>
<keyword evidence="3" id="KW-1185">Reference proteome</keyword>
<reference evidence="2 3" key="1">
    <citation type="journal article" date="2024" name="BMC Genomics">
        <title>De novo assembly and annotation of Popillia japonica's genome with initial clues to its potential as an invasive pest.</title>
        <authorList>
            <person name="Cucini C."/>
            <person name="Boschi S."/>
            <person name="Funari R."/>
            <person name="Cardaioli E."/>
            <person name="Iannotti N."/>
            <person name="Marturano G."/>
            <person name="Paoli F."/>
            <person name="Bruttini M."/>
            <person name="Carapelli A."/>
            <person name="Frati F."/>
            <person name="Nardi F."/>
        </authorList>
    </citation>
    <scope>NUCLEOTIDE SEQUENCE [LARGE SCALE GENOMIC DNA]</scope>
    <source>
        <strain evidence="2">DMR45628</strain>
    </source>
</reference>
<proteinExistence type="predicted"/>
<evidence type="ECO:0000256" key="1">
    <source>
        <dbReference type="SAM" id="MobiDB-lite"/>
    </source>
</evidence>
<name>A0AAW1HV68_POPJA</name>
<accession>A0AAW1HV68</accession>
<gene>
    <name evidence="2" type="ORF">QE152_g39242</name>
</gene>
<feature type="non-terminal residue" evidence="2">
    <location>
        <position position="1"/>
    </location>
</feature>